<keyword evidence="2 5" id="KW-0489">Methyltransferase</keyword>
<gene>
    <name evidence="5" type="ORF">OH76DRAFT_1411577</name>
</gene>
<dbReference type="InterPro" id="IPR029063">
    <property type="entry name" value="SAM-dependent_MTases_sf"/>
</dbReference>
<dbReference type="GO" id="GO:0032259">
    <property type="term" value="P:methylation"/>
    <property type="evidence" value="ECO:0007669"/>
    <property type="project" value="UniProtKB-KW"/>
</dbReference>
<dbReference type="STRING" id="139420.A0A371CP35"/>
<dbReference type="Gene3D" id="3.40.50.150">
    <property type="entry name" value="Vaccinia Virus protein VP39"/>
    <property type="match status" value="1"/>
</dbReference>
<evidence type="ECO:0000313" key="5">
    <source>
        <dbReference type="EMBL" id="RDX42041.1"/>
    </source>
</evidence>
<keyword evidence="1" id="KW-0597">Phosphoprotein</keyword>
<proteinExistence type="predicted"/>
<dbReference type="PANTHER" id="PTHR32183:SF6">
    <property type="entry name" value="CYSTEINE SULFINATE DESULFINASE_CYSTEINE DESULFURASE AND RELATED ENZYMES"/>
    <property type="match status" value="1"/>
</dbReference>
<dbReference type="OrthoDB" id="276151at2759"/>
<protein>
    <submittedName>
        <fullName evidence="5">Thiol methyltransferase 1</fullName>
    </submittedName>
</protein>
<dbReference type="AlphaFoldDB" id="A0A371CP35"/>
<organism evidence="5 6">
    <name type="scientific">Lentinus brumalis</name>
    <dbReference type="NCBI Taxonomy" id="2498619"/>
    <lineage>
        <taxon>Eukaryota</taxon>
        <taxon>Fungi</taxon>
        <taxon>Dikarya</taxon>
        <taxon>Basidiomycota</taxon>
        <taxon>Agaricomycotina</taxon>
        <taxon>Agaricomycetes</taxon>
        <taxon>Polyporales</taxon>
        <taxon>Polyporaceae</taxon>
        <taxon>Lentinus</taxon>
    </lineage>
</organism>
<evidence type="ECO:0000256" key="2">
    <source>
        <dbReference type="ARBA" id="ARBA00022603"/>
    </source>
</evidence>
<dbReference type="InterPro" id="IPR008854">
    <property type="entry name" value="TPMT"/>
</dbReference>
<keyword evidence="4" id="KW-0949">S-adenosyl-L-methionine</keyword>
<dbReference type="GO" id="GO:0008757">
    <property type="term" value="F:S-adenosylmethionine-dependent methyltransferase activity"/>
    <property type="evidence" value="ECO:0007669"/>
    <property type="project" value="InterPro"/>
</dbReference>
<dbReference type="SUPFAM" id="SSF53335">
    <property type="entry name" value="S-adenosyl-L-methionine-dependent methyltransferases"/>
    <property type="match status" value="1"/>
</dbReference>
<reference evidence="5 6" key="1">
    <citation type="journal article" date="2018" name="Biotechnol. Biofuels">
        <title>Integrative visual omics of the white-rot fungus Polyporus brumalis exposes the biotechnological potential of its oxidative enzymes for delignifying raw plant biomass.</title>
        <authorList>
            <person name="Miyauchi S."/>
            <person name="Rancon A."/>
            <person name="Drula E."/>
            <person name="Hage H."/>
            <person name="Chaduli D."/>
            <person name="Favel A."/>
            <person name="Grisel S."/>
            <person name="Henrissat B."/>
            <person name="Herpoel-Gimbert I."/>
            <person name="Ruiz-Duenas F.J."/>
            <person name="Chevret D."/>
            <person name="Hainaut M."/>
            <person name="Lin J."/>
            <person name="Wang M."/>
            <person name="Pangilinan J."/>
            <person name="Lipzen A."/>
            <person name="Lesage-Meessen L."/>
            <person name="Navarro D."/>
            <person name="Riley R."/>
            <person name="Grigoriev I.V."/>
            <person name="Zhou S."/>
            <person name="Raouche S."/>
            <person name="Rosso M.N."/>
        </authorList>
    </citation>
    <scope>NUCLEOTIDE SEQUENCE [LARGE SCALE GENOMIC DNA]</scope>
    <source>
        <strain evidence="5 6">BRFM 1820</strain>
    </source>
</reference>
<evidence type="ECO:0000256" key="4">
    <source>
        <dbReference type="ARBA" id="ARBA00022691"/>
    </source>
</evidence>
<dbReference type="Pfam" id="PF05724">
    <property type="entry name" value="TPMT"/>
    <property type="match status" value="1"/>
</dbReference>
<accession>A0A371CP35</accession>
<keyword evidence="3" id="KW-0808">Transferase</keyword>
<dbReference type="Proteomes" id="UP000256964">
    <property type="component" value="Unassembled WGS sequence"/>
</dbReference>
<name>A0A371CP35_9APHY</name>
<dbReference type="PANTHER" id="PTHR32183">
    <property type="match status" value="1"/>
</dbReference>
<dbReference type="CDD" id="cd02440">
    <property type="entry name" value="AdoMet_MTases"/>
    <property type="match status" value="1"/>
</dbReference>
<evidence type="ECO:0000256" key="1">
    <source>
        <dbReference type="ARBA" id="ARBA00022553"/>
    </source>
</evidence>
<sequence>MAQLRALIQTHNEQGWDEAWKVAVTPWDAGEVQPPLKDLIDSRILDVPRGGKALVPGCGRGYDAICIADGLGLETLGTDISPTAIQAAQEYLNATSPTSRVRYEVADFFALEGSFDLVYDYTFFVAIPPARRAEWGRQMAKLVKPSGYLVTVIFPIDPYTEVGPPFYVRPEHYDEALEDGWTKVVDKVPENSLESHVNRERIVVRRKM</sequence>
<keyword evidence="6" id="KW-1185">Reference proteome</keyword>
<dbReference type="PROSITE" id="PS51585">
    <property type="entry name" value="SAM_MT_TPMT"/>
    <property type="match status" value="1"/>
</dbReference>
<evidence type="ECO:0000256" key="3">
    <source>
        <dbReference type="ARBA" id="ARBA00022679"/>
    </source>
</evidence>
<dbReference type="EMBL" id="KZ857495">
    <property type="protein sequence ID" value="RDX42041.1"/>
    <property type="molecule type" value="Genomic_DNA"/>
</dbReference>
<evidence type="ECO:0000313" key="6">
    <source>
        <dbReference type="Proteomes" id="UP000256964"/>
    </source>
</evidence>